<reference evidence="3" key="1">
    <citation type="journal article" date="2019" name="Int. J. Syst. Evol. Microbiol.">
        <title>The Global Catalogue of Microorganisms (GCM) 10K type strain sequencing project: providing services to taxonomists for standard genome sequencing and annotation.</title>
        <authorList>
            <consortium name="The Broad Institute Genomics Platform"/>
            <consortium name="The Broad Institute Genome Sequencing Center for Infectious Disease"/>
            <person name="Wu L."/>
            <person name="Ma J."/>
        </authorList>
    </citation>
    <scope>NUCLEOTIDE SEQUENCE [LARGE SCALE GENOMIC DNA]</scope>
    <source>
        <strain evidence="3">CGMCC 4.1434</strain>
    </source>
</reference>
<accession>A0ABW0TI74</accession>
<feature type="compositionally biased region" description="Low complexity" evidence="1">
    <location>
        <begin position="1"/>
        <end position="14"/>
    </location>
</feature>
<feature type="compositionally biased region" description="Basic and acidic residues" evidence="1">
    <location>
        <begin position="48"/>
        <end position="59"/>
    </location>
</feature>
<evidence type="ECO:0000313" key="3">
    <source>
        <dbReference type="Proteomes" id="UP001596109"/>
    </source>
</evidence>
<feature type="region of interest" description="Disordered" evidence="1">
    <location>
        <begin position="1"/>
        <end position="59"/>
    </location>
</feature>
<sequence length="59" mass="6921">MGTQNQNSTNQNSPQKKRRNNEMKEEISMELAEIGNITPKQEPMTPNQREKSEAEKWYP</sequence>
<comment type="caution">
    <text evidence="2">The sequence shown here is derived from an EMBL/GenBank/DDBJ whole genome shotgun (WGS) entry which is preliminary data.</text>
</comment>
<evidence type="ECO:0000313" key="2">
    <source>
        <dbReference type="EMBL" id="MFC5588328.1"/>
    </source>
</evidence>
<organism evidence="2 3">
    <name type="scientific">Sporosarcina soli</name>
    <dbReference type="NCBI Taxonomy" id="334736"/>
    <lineage>
        <taxon>Bacteria</taxon>
        <taxon>Bacillati</taxon>
        <taxon>Bacillota</taxon>
        <taxon>Bacilli</taxon>
        <taxon>Bacillales</taxon>
        <taxon>Caryophanaceae</taxon>
        <taxon>Sporosarcina</taxon>
    </lineage>
</organism>
<dbReference type="Proteomes" id="UP001596109">
    <property type="component" value="Unassembled WGS sequence"/>
</dbReference>
<name>A0ABW0TI74_9BACL</name>
<gene>
    <name evidence="2" type="ORF">ACFPRA_05500</name>
</gene>
<dbReference type="RefSeq" id="WP_381431536.1">
    <property type="nucleotide sequence ID" value="NZ_JBHSNO010000005.1"/>
</dbReference>
<proteinExistence type="predicted"/>
<keyword evidence="3" id="KW-1185">Reference proteome</keyword>
<dbReference type="EMBL" id="JBHSNO010000005">
    <property type="protein sequence ID" value="MFC5588328.1"/>
    <property type="molecule type" value="Genomic_DNA"/>
</dbReference>
<evidence type="ECO:0000256" key="1">
    <source>
        <dbReference type="SAM" id="MobiDB-lite"/>
    </source>
</evidence>
<protein>
    <submittedName>
        <fullName evidence="2">Uncharacterized protein</fullName>
    </submittedName>
</protein>